<feature type="zinc finger region" description="C3H1-type" evidence="6">
    <location>
        <begin position="64"/>
        <end position="90"/>
    </location>
</feature>
<keyword evidence="2" id="KW-0677">Repeat</keyword>
<dbReference type="PANTHER" id="PTHR15725:SF14">
    <property type="entry name" value="ZINC FINGER CCCH DOMAIN-CONTAINING PROTEIN 11A"/>
    <property type="match status" value="1"/>
</dbReference>
<feature type="compositionally biased region" description="Polar residues" evidence="7">
    <location>
        <begin position="528"/>
        <end position="537"/>
    </location>
</feature>
<feature type="compositionally biased region" description="Acidic residues" evidence="7">
    <location>
        <begin position="723"/>
        <end position="753"/>
    </location>
</feature>
<evidence type="ECO:0000256" key="6">
    <source>
        <dbReference type="PROSITE-ProRule" id="PRU00723"/>
    </source>
</evidence>
<keyword evidence="3 6" id="KW-0863">Zinc-finger</keyword>
<sequence length="764" mass="85172">MVGATQQPPPQPQRPTTATTTTTASTSAEEEALKRNTDCVYFLASPLTCKKGSECEYRHSDIARVNPRDCWYWLNGNCLNPKCAFRHPPLDGLLGTQVPTPAGASLPASQTAATPDTHAPHTLGKQAVPCIFFQKGFCLKGDRCSFLHAPNAINNSKVPQSPAAAPVTEPPSFKKSFGGPEKGTQELKVSRASVLKSVELPTRAKPAAKVETAPPKNGSAIIKNVPPPSGLDNELSRYRPTSVPPATNGYSMNRSNRVYQAHISDDHSFLNGKDADEFSREPSPGFDVLVDDERRDSDYYHNEDQFGRTGAHEGRNLNPTNEYDIGRSANYDSMADVDGDIYRDTRGYDLYEHMQGQYGWEQRRDSSERMLGGVAHLERKRHPKAESPDQIDESDLRHRLSKQRRVNGLRSVISHDHARDDHIEDKSYQGLRREAHHLPTHESSISSRLRGRIKIPGRSSSPLNETDLRPEREMDRERNRGRLSLGRPQISSHQERVRDRIKGRVQEDFNNEGRNFRGPHMGRDVINDDNTNFSNPKSLAERKVGKYAESNEQQISYQQSFSVGKRKYPNLEGRQQSEGDLSFEGPKPLSEILKRKRGVETAVSGSDVMSSNKEDSIRKERRESLISSVKTTAAIEAQGILSSVSKEEADLPVHGNKEESKSETADSGGTEDGLIPTENIKSVDGQPSLQHNVSELENEDGMIVDDTMEDQEPEAYDQREGDSDYEQVDGEDFNLDGENADPEEEYLDDDDGDDFAKKIGVMFS</sequence>
<dbReference type="InterPro" id="IPR036855">
    <property type="entry name" value="Znf_CCCH_sf"/>
</dbReference>
<feature type="compositionally biased region" description="Low complexity" evidence="7">
    <location>
        <begin position="111"/>
        <end position="120"/>
    </location>
</feature>
<evidence type="ECO:0000259" key="8">
    <source>
        <dbReference type="PROSITE" id="PS50103"/>
    </source>
</evidence>
<evidence type="ECO:0000256" key="4">
    <source>
        <dbReference type="ARBA" id="ARBA00022833"/>
    </source>
</evidence>
<feature type="compositionally biased region" description="Basic and acidic residues" evidence="7">
    <location>
        <begin position="645"/>
        <end position="664"/>
    </location>
</feature>
<dbReference type="InterPro" id="IPR041686">
    <property type="entry name" value="Znf-CCCH_3"/>
</dbReference>
<dbReference type="GO" id="GO:0008270">
    <property type="term" value="F:zinc ion binding"/>
    <property type="evidence" value="ECO:0007669"/>
    <property type="project" value="UniProtKB-KW"/>
</dbReference>
<keyword evidence="1 6" id="KW-0479">Metal-binding</keyword>
<dbReference type="InterPro" id="IPR000571">
    <property type="entry name" value="Znf_CCCH"/>
</dbReference>
<feature type="compositionally biased region" description="Polar residues" evidence="7">
    <location>
        <begin position="685"/>
        <end position="695"/>
    </location>
</feature>
<feature type="region of interest" description="Disordered" evidence="7">
    <location>
        <begin position="270"/>
        <end position="324"/>
    </location>
</feature>
<feature type="region of interest" description="Disordered" evidence="7">
    <location>
        <begin position="638"/>
        <end position="753"/>
    </location>
</feature>
<gene>
    <name evidence="9" type="ORF">Din_023637</name>
</gene>
<dbReference type="FunFam" id="4.10.1000.10:FF:000021">
    <property type="entry name" value="Zinc finger CCCH domain-containing protein 17"/>
    <property type="match status" value="1"/>
</dbReference>
<feature type="compositionally biased region" description="Basic and acidic residues" evidence="7">
    <location>
        <begin position="291"/>
        <end position="315"/>
    </location>
</feature>
<feature type="compositionally biased region" description="Low complexity" evidence="7">
    <location>
        <begin position="14"/>
        <end position="27"/>
    </location>
</feature>
<feature type="region of interest" description="Disordered" evidence="7">
    <location>
        <begin position="206"/>
        <end position="252"/>
    </location>
</feature>
<organism evidence="9">
    <name type="scientific">Davidia involucrata</name>
    <name type="common">Dove tree</name>
    <dbReference type="NCBI Taxonomy" id="16924"/>
    <lineage>
        <taxon>Eukaryota</taxon>
        <taxon>Viridiplantae</taxon>
        <taxon>Streptophyta</taxon>
        <taxon>Embryophyta</taxon>
        <taxon>Tracheophyta</taxon>
        <taxon>Spermatophyta</taxon>
        <taxon>Magnoliopsida</taxon>
        <taxon>eudicotyledons</taxon>
        <taxon>Gunneridae</taxon>
        <taxon>Pentapetalae</taxon>
        <taxon>asterids</taxon>
        <taxon>Cornales</taxon>
        <taxon>Nyssaceae</taxon>
        <taxon>Davidia</taxon>
    </lineage>
</organism>
<dbReference type="Gene3D" id="4.10.1000.10">
    <property type="entry name" value="Zinc finger, CCCH-type"/>
    <property type="match status" value="2"/>
</dbReference>
<feature type="region of interest" description="Disordered" evidence="7">
    <location>
        <begin position="101"/>
        <end position="120"/>
    </location>
</feature>
<feature type="domain" description="C3H1-type" evidence="8">
    <location>
        <begin position="64"/>
        <end position="90"/>
    </location>
</feature>
<evidence type="ECO:0000256" key="2">
    <source>
        <dbReference type="ARBA" id="ARBA00022737"/>
    </source>
</evidence>
<evidence type="ECO:0000256" key="5">
    <source>
        <dbReference type="ARBA" id="ARBA00023125"/>
    </source>
</evidence>
<proteinExistence type="predicted"/>
<feature type="domain" description="C3H1-type" evidence="8">
    <location>
        <begin position="33"/>
        <end position="62"/>
    </location>
</feature>
<dbReference type="PROSITE" id="PS50103">
    <property type="entry name" value="ZF_C3H1"/>
    <property type="match status" value="3"/>
</dbReference>
<dbReference type="SMART" id="SM00356">
    <property type="entry name" value="ZnF_C3H1"/>
    <property type="match status" value="3"/>
</dbReference>
<dbReference type="GO" id="GO:0003677">
    <property type="term" value="F:DNA binding"/>
    <property type="evidence" value="ECO:0007669"/>
    <property type="project" value="UniProtKB-KW"/>
</dbReference>
<dbReference type="GO" id="GO:0003729">
    <property type="term" value="F:mRNA binding"/>
    <property type="evidence" value="ECO:0007669"/>
    <property type="project" value="TreeGrafter"/>
</dbReference>
<feature type="region of interest" description="Disordered" evidence="7">
    <location>
        <begin position="1"/>
        <end position="29"/>
    </location>
</feature>
<feature type="compositionally biased region" description="Acidic residues" evidence="7">
    <location>
        <begin position="696"/>
        <end position="715"/>
    </location>
</feature>
<feature type="zinc finger region" description="C3H1-type" evidence="6">
    <location>
        <begin position="33"/>
        <end position="62"/>
    </location>
</feature>
<evidence type="ECO:0000256" key="3">
    <source>
        <dbReference type="ARBA" id="ARBA00022771"/>
    </source>
</evidence>
<name>A0A5B7AEE5_DAVIN</name>
<feature type="region of interest" description="Disordered" evidence="7">
    <location>
        <begin position="376"/>
        <end position="403"/>
    </location>
</feature>
<feature type="compositionally biased region" description="Basic and acidic residues" evidence="7">
    <location>
        <begin position="466"/>
        <end position="480"/>
    </location>
</feature>
<keyword evidence="5" id="KW-0238">DNA-binding</keyword>
<feature type="region of interest" description="Disordered" evidence="7">
    <location>
        <begin position="436"/>
        <end position="482"/>
    </location>
</feature>
<keyword evidence="4 6" id="KW-0862">Zinc</keyword>
<feature type="compositionally biased region" description="Basic and acidic residues" evidence="7">
    <location>
        <begin position="270"/>
        <end position="280"/>
    </location>
</feature>
<dbReference type="SUPFAM" id="SSF90229">
    <property type="entry name" value="CCCH zinc finger"/>
    <property type="match status" value="1"/>
</dbReference>
<dbReference type="Pfam" id="PF15663">
    <property type="entry name" value="zf-CCCH_3"/>
    <property type="match status" value="1"/>
</dbReference>
<feature type="region of interest" description="Disordered" evidence="7">
    <location>
        <begin position="510"/>
        <end position="537"/>
    </location>
</feature>
<dbReference type="AlphaFoldDB" id="A0A5B7AEE5"/>
<dbReference type="PANTHER" id="PTHR15725">
    <property type="entry name" value="ZN-FINGER, C-X8-C-X5-C-X3-H TYPE-CONTAINING"/>
    <property type="match status" value="1"/>
</dbReference>
<reference evidence="9" key="1">
    <citation type="submission" date="2019-08" db="EMBL/GenBank/DDBJ databases">
        <title>Reference gene set and small RNA set construction with multiple tissues from Davidia involucrata Baill.</title>
        <authorList>
            <person name="Yang H."/>
            <person name="Zhou C."/>
            <person name="Li G."/>
            <person name="Wang J."/>
            <person name="Gao P."/>
            <person name="Wang M."/>
            <person name="Wang R."/>
            <person name="Zhao Y."/>
        </authorList>
    </citation>
    <scope>NUCLEOTIDE SEQUENCE</scope>
    <source>
        <tissue evidence="9">Mixed with DoveR01_LX</tissue>
    </source>
</reference>
<feature type="domain" description="C3H1-type" evidence="8">
    <location>
        <begin position="124"/>
        <end position="151"/>
    </location>
</feature>
<protein>
    <submittedName>
        <fullName evidence="9">Putative zinc finger CCCH domain-containing protein 17</fullName>
    </submittedName>
</protein>
<evidence type="ECO:0000313" key="9">
    <source>
        <dbReference type="EMBL" id="MPA54196.1"/>
    </source>
</evidence>
<dbReference type="EMBL" id="GHES01023637">
    <property type="protein sequence ID" value="MPA54196.1"/>
    <property type="molecule type" value="Transcribed_RNA"/>
</dbReference>
<dbReference type="Pfam" id="PF00642">
    <property type="entry name" value="zf-CCCH"/>
    <property type="match status" value="1"/>
</dbReference>
<accession>A0A5B7AEE5</accession>
<feature type="region of interest" description="Disordered" evidence="7">
    <location>
        <begin position="157"/>
        <end position="186"/>
    </location>
</feature>
<evidence type="ECO:0000256" key="1">
    <source>
        <dbReference type="ARBA" id="ARBA00022723"/>
    </source>
</evidence>
<feature type="zinc finger region" description="C3H1-type" evidence="6">
    <location>
        <begin position="124"/>
        <end position="151"/>
    </location>
</feature>
<evidence type="ECO:0000256" key="7">
    <source>
        <dbReference type="SAM" id="MobiDB-lite"/>
    </source>
</evidence>